<evidence type="ECO:0000313" key="8">
    <source>
        <dbReference type="Proteomes" id="UP000029986"/>
    </source>
</evidence>
<dbReference type="InterPro" id="IPR008258">
    <property type="entry name" value="Transglycosylase_SLT_dom_1"/>
</dbReference>
<dbReference type="EMBL" id="CP009706">
    <property type="protein sequence ID" value="AIU72748.1"/>
    <property type="molecule type" value="Genomic_DNA"/>
</dbReference>
<keyword evidence="4" id="KW-0998">Cell outer membrane</keyword>
<dbReference type="PANTHER" id="PTHR35936:SF32">
    <property type="entry name" value="MEMBRANE-BOUND LYTIC MUREIN TRANSGLYCOSYLASE F"/>
    <property type="match status" value="1"/>
</dbReference>
<name>A0A097R202_HAFAL</name>
<dbReference type="GO" id="GO:0009279">
    <property type="term" value="C:cell outer membrane"/>
    <property type="evidence" value="ECO:0007669"/>
    <property type="project" value="UniProtKB-SubCell"/>
</dbReference>
<keyword evidence="4" id="KW-0472">Membrane</keyword>
<comment type="subcellular location">
    <subcellularLocation>
        <location evidence="1">Cell outer membrane</location>
        <topology evidence="1">Peripheral membrane protein</topology>
    </subcellularLocation>
</comment>
<dbReference type="OrthoDB" id="9815002at2"/>
<dbReference type="InterPro" id="IPR023346">
    <property type="entry name" value="Lysozyme-like_dom_sf"/>
</dbReference>
<dbReference type="Pfam" id="PF00497">
    <property type="entry name" value="SBP_bac_3"/>
    <property type="match status" value="1"/>
</dbReference>
<dbReference type="SUPFAM" id="SSF53850">
    <property type="entry name" value="Periplasmic binding protein-like II"/>
    <property type="match status" value="1"/>
</dbReference>
<dbReference type="KEGG" id="hav:AT03_10385"/>
<keyword evidence="8" id="KW-1185">Reference proteome</keyword>
<dbReference type="Gene3D" id="1.10.530.10">
    <property type="match status" value="1"/>
</dbReference>
<reference evidence="7 8" key="1">
    <citation type="journal article" date="2014" name="Gut Pathog.">
        <title>Gene clusters of Hafnia alvei strain FB1 important in survival and pathogenesis: a draft genome perspective.</title>
        <authorList>
            <person name="Tan J.Y."/>
            <person name="Yin W.F."/>
            <person name="Chan K.G."/>
        </authorList>
    </citation>
    <scope>NUCLEOTIDE SEQUENCE [LARGE SCALE GENOMIC DNA]</scope>
    <source>
        <strain evidence="7 8">FB1</strain>
    </source>
</reference>
<dbReference type="CDD" id="cd13403">
    <property type="entry name" value="MLTF-like"/>
    <property type="match status" value="1"/>
</dbReference>
<evidence type="ECO:0000256" key="3">
    <source>
        <dbReference type="ARBA" id="ARBA00022729"/>
    </source>
</evidence>
<gene>
    <name evidence="7" type="ORF">AT03_10385</name>
</gene>
<dbReference type="Pfam" id="PF01464">
    <property type="entry name" value="SLT"/>
    <property type="match status" value="1"/>
</dbReference>
<sequence length="480" mass="54021">MVRCLFLLIALFFIGTASHAAPSKNLALPTTINSVYGDFDAMQQRRIIRVLIPYSKTFYFLDNQGTPRGLMVELMQQFDKTLNNGIKPDKKIHIVVIPTSRDRLIPDLLAGKGDLIAANLTITPERQQQVDFTLPLASGVHEVIVANKLQPSLTTRDDLAGKSVFINPSTSYVQSIAQLNQHLISNKLAPVEVINAPGNLEPEDILEMVNANLAGYTVVDRYLALLWQKIYPNLVTYDQFALRSDGNIALAVRKNSPQLLAVLNPFCKAHKLGTSFGNQQVYKYLRSVKWVKSATSEKEIAKFNQLTTIFQKYGQKYSVDWLLMVSQGYQESQLDQRKRSHSGAIGIMQILPSTGKELKVGDISLAEPNVNAGIKYIRFMQDRYFADQPMDELNKMLFTFAAYNAGPAKIEKLRKQAKLMGLDPNRWFNNVERVAQLKIGNETVQYVSNIFKYYVAYTLIKQQQQKKEQAVPPAPSQPSA</sequence>
<evidence type="ECO:0000256" key="5">
    <source>
        <dbReference type="SAM" id="SignalP"/>
    </source>
</evidence>
<dbReference type="Proteomes" id="UP000029986">
    <property type="component" value="Chromosome"/>
</dbReference>
<keyword evidence="3 5" id="KW-0732">Signal</keyword>
<dbReference type="PATRIC" id="fig|1453496.5.peg.2088"/>
<dbReference type="SUPFAM" id="SSF53955">
    <property type="entry name" value="Lysozyme-like"/>
    <property type="match status" value="1"/>
</dbReference>
<dbReference type="PANTHER" id="PTHR35936">
    <property type="entry name" value="MEMBRANE-BOUND LYTIC MUREIN TRANSGLYCOSYLASE F"/>
    <property type="match status" value="1"/>
</dbReference>
<proteinExistence type="inferred from homology"/>
<protein>
    <submittedName>
        <fullName evidence="7">Lytic transglycosylase</fullName>
    </submittedName>
</protein>
<evidence type="ECO:0000256" key="4">
    <source>
        <dbReference type="ARBA" id="ARBA00023237"/>
    </source>
</evidence>
<organism evidence="7 8">
    <name type="scientific">Hafnia alvei FB1</name>
    <dbReference type="NCBI Taxonomy" id="1453496"/>
    <lineage>
        <taxon>Bacteria</taxon>
        <taxon>Pseudomonadati</taxon>
        <taxon>Pseudomonadota</taxon>
        <taxon>Gammaproteobacteria</taxon>
        <taxon>Enterobacterales</taxon>
        <taxon>Hafniaceae</taxon>
        <taxon>Hafnia</taxon>
    </lineage>
</organism>
<comment type="similarity">
    <text evidence="2">Belongs to the bacterial solute-binding protein 3 family.</text>
</comment>
<dbReference type="RefSeq" id="WP_025801231.1">
    <property type="nucleotide sequence ID" value="NZ_CP009706.1"/>
</dbReference>
<dbReference type="eggNOG" id="COG4623">
    <property type="taxonomic scope" value="Bacteria"/>
</dbReference>
<feature type="chain" id="PRO_5001932224" evidence="5">
    <location>
        <begin position="21"/>
        <end position="480"/>
    </location>
</feature>
<feature type="signal peptide" evidence="5">
    <location>
        <begin position="1"/>
        <end position="20"/>
    </location>
</feature>
<evidence type="ECO:0000256" key="1">
    <source>
        <dbReference type="ARBA" id="ARBA00004339"/>
    </source>
</evidence>
<evidence type="ECO:0000256" key="2">
    <source>
        <dbReference type="ARBA" id="ARBA00010333"/>
    </source>
</evidence>
<dbReference type="CDD" id="cd01009">
    <property type="entry name" value="PBP2_YfhD_N"/>
    <property type="match status" value="1"/>
</dbReference>
<dbReference type="SMART" id="SM00062">
    <property type="entry name" value="PBPb"/>
    <property type="match status" value="1"/>
</dbReference>
<evidence type="ECO:0000313" key="7">
    <source>
        <dbReference type="EMBL" id="AIU72748.1"/>
    </source>
</evidence>
<feature type="domain" description="Solute-binding protein family 3/N-terminal" evidence="6">
    <location>
        <begin position="47"/>
        <end position="294"/>
    </location>
</feature>
<dbReference type="InterPro" id="IPR001638">
    <property type="entry name" value="Solute-binding_3/MltF_N"/>
</dbReference>
<accession>A0A097R202</accession>
<dbReference type="HOGENOM" id="CLU_027494_1_0_6"/>
<evidence type="ECO:0000259" key="6">
    <source>
        <dbReference type="SMART" id="SM00062"/>
    </source>
</evidence>
<dbReference type="AlphaFoldDB" id="A0A097R202"/>
<dbReference type="Gene3D" id="3.40.190.10">
    <property type="entry name" value="Periplasmic binding protein-like II"/>
    <property type="match status" value="2"/>
</dbReference>